<keyword evidence="2" id="KW-1185">Reference proteome</keyword>
<dbReference type="RefSeq" id="WP_267991627.1">
    <property type="nucleotide sequence ID" value="NZ_JAPJZI010000001.1"/>
</dbReference>
<dbReference type="AlphaFoldDB" id="A0A9X3UKA3"/>
<organism evidence="1 2">
    <name type="scientific">Hoeflea prorocentri</name>
    <dbReference type="NCBI Taxonomy" id="1922333"/>
    <lineage>
        <taxon>Bacteria</taxon>
        <taxon>Pseudomonadati</taxon>
        <taxon>Pseudomonadota</taxon>
        <taxon>Alphaproteobacteria</taxon>
        <taxon>Hyphomicrobiales</taxon>
        <taxon>Rhizobiaceae</taxon>
        <taxon>Hoeflea</taxon>
    </lineage>
</organism>
<proteinExistence type="predicted"/>
<reference evidence="1" key="1">
    <citation type="submission" date="2022-11" db="EMBL/GenBank/DDBJ databases">
        <title>Draft genome sequence of Hoeflea poritis E7-10 and Hoeflea prorocentri PM5-8, separated from scleractinian coral Porites lutea and marine dinoflagellate.</title>
        <authorList>
            <person name="Zhang G."/>
            <person name="Wei Q."/>
            <person name="Cai L."/>
        </authorList>
    </citation>
    <scope>NUCLEOTIDE SEQUENCE</scope>
    <source>
        <strain evidence="1">PM5-8</strain>
    </source>
</reference>
<dbReference type="EMBL" id="JAPJZI010000001">
    <property type="protein sequence ID" value="MDA5400203.1"/>
    <property type="molecule type" value="Genomic_DNA"/>
</dbReference>
<gene>
    <name evidence="1" type="ORF">OQ273_16610</name>
</gene>
<dbReference type="SUPFAM" id="SSF158837">
    <property type="entry name" value="AGR C 984p-like"/>
    <property type="match status" value="1"/>
</dbReference>
<name>A0A9X3UKA3_9HYPH</name>
<comment type="caution">
    <text evidence="1">The sequence shown here is derived from an EMBL/GenBank/DDBJ whole genome shotgun (WGS) entry which is preliminary data.</text>
</comment>
<dbReference type="Proteomes" id="UP001151234">
    <property type="component" value="Unassembled WGS sequence"/>
</dbReference>
<protein>
    <submittedName>
        <fullName evidence="1">DUF1217 domain-containing protein</fullName>
    </submittedName>
</protein>
<dbReference type="Gene3D" id="1.10.3700.10">
    <property type="entry name" value="AGR C 984p-like"/>
    <property type="match status" value="1"/>
</dbReference>
<evidence type="ECO:0000313" key="1">
    <source>
        <dbReference type="EMBL" id="MDA5400203.1"/>
    </source>
</evidence>
<dbReference type="Pfam" id="PF06748">
    <property type="entry name" value="DUF1217"/>
    <property type="match status" value="1"/>
</dbReference>
<evidence type="ECO:0000313" key="2">
    <source>
        <dbReference type="Proteomes" id="UP001151234"/>
    </source>
</evidence>
<accession>A0A9X3UKA3</accession>
<sequence length="257" mass="29010">MVTTYINYQTITRDLDRSIEMVKQQPVTARETEYYLENISSAKTIDDFMSNDRLYNYALKAHGLEEIAYAKALIRKALTEGIDDPNSFANQLNDKRYRELVETFNFVRHNEITTIFTAAQQGTVDKYLRQTLEQNAGADNEGVRLALYFERNAPTITNAFEILADPALAIVARTILSLPPEFAGTNIDKQAEYFEEKIDFTDFSDPEKLNKLLQRFTSLWELENPSTTVTAASLFSSSSAGISSDLMLAINNLKLGG</sequence>
<dbReference type="InterPro" id="IPR010626">
    <property type="entry name" value="DUF1217"/>
</dbReference>
<dbReference type="InterPro" id="IPR023157">
    <property type="entry name" value="AGR-C-984p-like_sf"/>
</dbReference>